<accession>A0A2G9S0P8</accession>
<keyword evidence="2 3" id="KW-0443">Lipid metabolism</keyword>
<evidence type="ECO:0000313" key="7">
    <source>
        <dbReference type="Proteomes" id="UP000228934"/>
    </source>
</evidence>
<dbReference type="Proteomes" id="UP000228934">
    <property type="component" value="Unassembled WGS sequence"/>
</dbReference>
<proteinExistence type="predicted"/>
<protein>
    <recommendedName>
        <fullName evidence="5">PLA2c domain-containing protein</fullName>
    </recommendedName>
</protein>
<gene>
    <name evidence="6" type="ORF">AB205_0133370</name>
</gene>
<dbReference type="AlphaFoldDB" id="A0A2G9S0P8"/>
<reference evidence="7" key="1">
    <citation type="journal article" date="2017" name="Nat. Commun.">
        <title>The North American bullfrog draft genome provides insight into hormonal regulation of long noncoding RNA.</title>
        <authorList>
            <person name="Hammond S.A."/>
            <person name="Warren R.L."/>
            <person name="Vandervalk B.P."/>
            <person name="Kucuk E."/>
            <person name="Khan H."/>
            <person name="Gibb E.A."/>
            <person name="Pandoh P."/>
            <person name="Kirk H."/>
            <person name="Zhao Y."/>
            <person name="Jones M."/>
            <person name="Mungall A.J."/>
            <person name="Coope R."/>
            <person name="Pleasance S."/>
            <person name="Moore R.A."/>
            <person name="Holt R.A."/>
            <person name="Round J.M."/>
            <person name="Ohora S."/>
            <person name="Walle B.V."/>
            <person name="Veldhoen N."/>
            <person name="Helbing C.C."/>
            <person name="Birol I."/>
        </authorList>
    </citation>
    <scope>NUCLEOTIDE SEQUENCE [LARGE SCALE GENOMIC DNA]</scope>
</reference>
<feature type="domain" description="PLA2c" evidence="5">
    <location>
        <begin position="1"/>
        <end position="262"/>
    </location>
</feature>
<dbReference type="InterPro" id="IPR002642">
    <property type="entry name" value="LysoPLipase_cat_dom"/>
</dbReference>
<evidence type="ECO:0000256" key="1">
    <source>
        <dbReference type="ARBA" id="ARBA00022801"/>
    </source>
</evidence>
<feature type="compositionally biased region" description="Basic and acidic residues" evidence="4">
    <location>
        <begin position="117"/>
        <end position="135"/>
    </location>
</feature>
<keyword evidence="7" id="KW-1185">Reference proteome</keyword>
<evidence type="ECO:0000313" key="6">
    <source>
        <dbReference type="EMBL" id="PIO33737.1"/>
    </source>
</evidence>
<dbReference type="GO" id="GO:0046475">
    <property type="term" value="P:glycerophospholipid catabolic process"/>
    <property type="evidence" value="ECO:0007669"/>
    <property type="project" value="TreeGrafter"/>
</dbReference>
<dbReference type="GO" id="GO:0047498">
    <property type="term" value="F:calcium-dependent phospholipase A2 activity"/>
    <property type="evidence" value="ECO:0007669"/>
    <property type="project" value="TreeGrafter"/>
</dbReference>
<name>A0A2G9S0P8_AQUCT</name>
<dbReference type="PANTHER" id="PTHR10728">
    <property type="entry name" value="CYTOSOLIC PHOSPHOLIPASE A2"/>
    <property type="match status" value="1"/>
</dbReference>
<dbReference type="EMBL" id="KV929704">
    <property type="protein sequence ID" value="PIO33737.1"/>
    <property type="molecule type" value="Genomic_DNA"/>
</dbReference>
<dbReference type="GO" id="GO:0005544">
    <property type="term" value="F:calcium-dependent phospholipid binding"/>
    <property type="evidence" value="ECO:0007669"/>
    <property type="project" value="TreeGrafter"/>
</dbReference>
<evidence type="ECO:0000256" key="3">
    <source>
        <dbReference type="PROSITE-ProRule" id="PRU00555"/>
    </source>
</evidence>
<dbReference type="InterPro" id="IPR016035">
    <property type="entry name" value="Acyl_Trfase/lysoPLipase"/>
</dbReference>
<organism evidence="6 7">
    <name type="scientific">Aquarana catesbeiana</name>
    <name type="common">American bullfrog</name>
    <name type="synonym">Rana catesbeiana</name>
    <dbReference type="NCBI Taxonomy" id="8400"/>
    <lineage>
        <taxon>Eukaryota</taxon>
        <taxon>Metazoa</taxon>
        <taxon>Chordata</taxon>
        <taxon>Craniata</taxon>
        <taxon>Vertebrata</taxon>
        <taxon>Euteleostomi</taxon>
        <taxon>Amphibia</taxon>
        <taxon>Batrachia</taxon>
        <taxon>Anura</taxon>
        <taxon>Neobatrachia</taxon>
        <taxon>Ranoidea</taxon>
        <taxon>Ranidae</taxon>
        <taxon>Aquarana</taxon>
    </lineage>
</organism>
<keyword evidence="1 3" id="KW-0378">Hydrolase</keyword>
<dbReference type="Pfam" id="PF01735">
    <property type="entry name" value="PLA2_B"/>
    <property type="match status" value="1"/>
</dbReference>
<feature type="region of interest" description="Disordered" evidence="4">
    <location>
        <begin position="114"/>
        <end position="141"/>
    </location>
</feature>
<evidence type="ECO:0000259" key="5">
    <source>
        <dbReference type="PROSITE" id="PS51210"/>
    </source>
</evidence>
<keyword evidence="3" id="KW-0442">Lipid degradation</keyword>
<dbReference type="GO" id="GO:0005509">
    <property type="term" value="F:calcium ion binding"/>
    <property type="evidence" value="ECO:0007669"/>
    <property type="project" value="TreeGrafter"/>
</dbReference>
<dbReference type="SUPFAM" id="SSF52151">
    <property type="entry name" value="FabD/lysophospholipase-like"/>
    <property type="match status" value="1"/>
</dbReference>
<dbReference type="PROSITE" id="PS51210">
    <property type="entry name" value="PLA2C"/>
    <property type="match status" value="1"/>
</dbReference>
<sequence>MLDVKLLAENPTVCMLHRTIVVGLSTNKCWLACSQIFHQQICVVGHSERVYTSPSDKSPKYKHACLEARTSQKRTSYALYTRSDIDRTFRRQNPSDSIRRILGQTCLAYTRSHKVVGKSDRSERGDVKHRNESRLSDQQSALENGQNPLPIYLAMNVKPDAVSTLDFKEWCEFTPYEVGLLKYGASIRTEDFGSEFYMGRLMKKHPEPRICYLQGLWGNVFSLNLVDTWYLTTQLDTFWDNWVKDRVKDIGIFYGVIGLLNE</sequence>
<dbReference type="OrthoDB" id="419768at2759"/>
<dbReference type="Gene3D" id="3.40.1090.10">
    <property type="entry name" value="Cytosolic phospholipase A2 catalytic domain"/>
    <property type="match status" value="1"/>
</dbReference>
<dbReference type="GO" id="GO:0005829">
    <property type="term" value="C:cytosol"/>
    <property type="evidence" value="ECO:0007669"/>
    <property type="project" value="TreeGrafter"/>
</dbReference>
<evidence type="ECO:0000256" key="2">
    <source>
        <dbReference type="ARBA" id="ARBA00023098"/>
    </source>
</evidence>
<dbReference type="PANTHER" id="PTHR10728:SF64">
    <property type="entry name" value="PHOSPHOLIPASE A2"/>
    <property type="match status" value="1"/>
</dbReference>
<evidence type="ECO:0000256" key="4">
    <source>
        <dbReference type="SAM" id="MobiDB-lite"/>
    </source>
</evidence>